<evidence type="ECO:0000313" key="2">
    <source>
        <dbReference type="Proteomes" id="UP001144805"/>
    </source>
</evidence>
<dbReference type="InterPro" id="IPR006498">
    <property type="entry name" value="Tail_tube"/>
</dbReference>
<evidence type="ECO:0000313" key="1">
    <source>
        <dbReference type="EMBL" id="MCX5571489.1"/>
    </source>
</evidence>
<dbReference type="EMBL" id="JAPKNK010000010">
    <property type="protein sequence ID" value="MCX5571489.1"/>
    <property type="molecule type" value="Genomic_DNA"/>
</dbReference>
<sequence length="171" mass="18665">MPSQSDMPRYILRNCTIFADRVSKIGQASEITLPVPTVKVEELRNAGMVMPIDVNMGYEKIEGSFKLTGFDPQAIALFGLAVGVEKEYMATGALAHEDGTIINATAYLRGMLIKNDHGSWKPGEAGENDHAITLRYYRLEVDGRTLIEMTPFDVSIGGVSQTSAIRDALLA</sequence>
<dbReference type="AlphaFoldDB" id="A0A9X3IM77"/>
<protein>
    <submittedName>
        <fullName evidence="1">Phage major tail tube protein</fullName>
    </submittedName>
</protein>
<dbReference type="RefSeq" id="WP_266340448.1">
    <property type="nucleotide sequence ID" value="NZ_JAPKNK010000010.1"/>
</dbReference>
<organism evidence="1 2">
    <name type="scientific">Kaistia nematophila</name>
    <dbReference type="NCBI Taxonomy" id="2994654"/>
    <lineage>
        <taxon>Bacteria</taxon>
        <taxon>Pseudomonadati</taxon>
        <taxon>Pseudomonadota</taxon>
        <taxon>Alphaproteobacteria</taxon>
        <taxon>Hyphomicrobiales</taxon>
        <taxon>Kaistiaceae</taxon>
        <taxon>Kaistia</taxon>
    </lineage>
</organism>
<dbReference type="Pfam" id="PF04985">
    <property type="entry name" value="Phage_tube"/>
    <property type="match status" value="1"/>
</dbReference>
<comment type="caution">
    <text evidence="1">The sequence shown here is derived from an EMBL/GenBank/DDBJ whole genome shotgun (WGS) entry which is preliminary data.</text>
</comment>
<accession>A0A9X3IM77</accession>
<reference evidence="1" key="1">
    <citation type="submission" date="2022-11" db="EMBL/GenBank/DDBJ databases">
        <title>Biodiversity and phylogenetic relationships of bacteria.</title>
        <authorList>
            <person name="Machado R.A.R."/>
            <person name="Bhat A."/>
            <person name="Loulou A."/>
            <person name="Kallel S."/>
        </authorList>
    </citation>
    <scope>NUCLEOTIDE SEQUENCE</scope>
    <source>
        <strain evidence="1">K-TC2</strain>
    </source>
</reference>
<dbReference type="Proteomes" id="UP001144805">
    <property type="component" value="Unassembled WGS sequence"/>
</dbReference>
<name>A0A9X3IM77_9HYPH</name>
<dbReference type="NCBIfam" id="TIGR01611">
    <property type="entry name" value="tail_tube"/>
    <property type="match status" value="1"/>
</dbReference>
<proteinExistence type="predicted"/>
<keyword evidence="2" id="KW-1185">Reference proteome</keyword>
<gene>
    <name evidence="1" type="ORF">OSH07_19980</name>
</gene>